<organism evidence="3 4">
    <name type="scientific">Strongyloides papillosus</name>
    <name type="common">Intestinal threadworm</name>
    <dbReference type="NCBI Taxonomy" id="174720"/>
    <lineage>
        <taxon>Eukaryota</taxon>
        <taxon>Metazoa</taxon>
        <taxon>Ecdysozoa</taxon>
        <taxon>Nematoda</taxon>
        <taxon>Chromadorea</taxon>
        <taxon>Rhabditida</taxon>
        <taxon>Tylenchina</taxon>
        <taxon>Panagrolaimomorpha</taxon>
        <taxon>Strongyloidoidea</taxon>
        <taxon>Strongyloididae</taxon>
        <taxon>Strongyloides</taxon>
    </lineage>
</organism>
<proteinExistence type="predicted"/>
<feature type="region of interest" description="Disordered" evidence="1">
    <location>
        <begin position="66"/>
        <end position="88"/>
    </location>
</feature>
<evidence type="ECO:0000256" key="1">
    <source>
        <dbReference type="SAM" id="MobiDB-lite"/>
    </source>
</evidence>
<dbReference type="STRING" id="174720.A0A0N5BE07"/>
<feature type="region of interest" description="Disordered" evidence="1">
    <location>
        <begin position="712"/>
        <end position="732"/>
    </location>
</feature>
<evidence type="ECO:0000313" key="3">
    <source>
        <dbReference type="Proteomes" id="UP000046392"/>
    </source>
</evidence>
<dbReference type="Proteomes" id="UP000046392">
    <property type="component" value="Unplaced"/>
</dbReference>
<keyword evidence="2" id="KW-0732">Signal</keyword>
<reference evidence="4" key="1">
    <citation type="submission" date="2017-02" db="UniProtKB">
        <authorList>
            <consortium name="WormBaseParasite"/>
        </authorList>
    </citation>
    <scope>IDENTIFICATION</scope>
</reference>
<feature type="region of interest" description="Disordered" evidence="1">
    <location>
        <begin position="247"/>
        <end position="278"/>
    </location>
</feature>
<feature type="compositionally biased region" description="Low complexity" evidence="1">
    <location>
        <begin position="553"/>
        <end position="569"/>
    </location>
</feature>
<evidence type="ECO:0000256" key="2">
    <source>
        <dbReference type="SAM" id="SignalP"/>
    </source>
</evidence>
<dbReference type="AlphaFoldDB" id="A0A0N5BE07"/>
<sequence>MKNTQIVFATFIYLFVAICAAPWDYPTNNINRNNPAWYAMPGQTQPQFQNPYAGRNVAAYPENLSPSLMPTNNSPIGRKSSSGSGYYGNSNINNQQLLTNSQDNAGRKSFSEIYFPLLARREKLAKSLKAKNNATSTSNREMISKSITHPNKFTRTFRPTTIKPRFFTNKNVGSKKNIDENGYIKINKESKIVRSSVKPKFGQWGFFSTTKKPTTTTTIPIISTKKLNYKFKSKTPKPWYWTKPTTTTTTTTTTTKPKRPIPHKSWSKKPFVPRFKSTSTTPAMETIMIDISTKPTVTEAPITSTTTEAQTTVTTTKVPITTTTTEIPTTTTTTKIPTTITTTEIPTTTTTTEIPTTVTTTEIPTTVTTTVTPVIVSTTEAVNKLTEEDLSSVSSKALETTTNKLSSTTINTNKSPSTTSIIKTTDDTLTTTKPTEDQGLTEVLTTIIHTTTMKDSTTSPLRTTRRSFKSTKSLSEKIEDEMTKNYQHRNNKPIIPYNFRTIEPMINRKYKKSTSDGTKLVTESVEYTTPISTASIEYKTPISTASTEYKTPISTLSTTSSNPSTTSESEVQPTTEITEEQLKEALDKILPNVELISAIKDVVSKFRQSLDNAGIQDDVRHMGNQIESTLDELKSGLNRSWSAVKQSAENAVKSTALQKITSSNFEEKEEEKTSDERPESLSKNEFSIPNSSNVINVDRKKIENNTLYRKFSKKNRNNQSSVLEVPQESEGELQRRLYRPIRNINRRMN</sequence>
<dbReference type="WBParaSite" id="SPAL_0000423400.1">
    <property type="protein sequence ID" value="SPAL_0000423400.1"/>
    <property type="gene ID" value="SPAL_0000423400"/>
</dbReference>
<accession>A0A0N5BE07</accession>
<feature type="signal peptide" evidence="2">
    <location>
        <begin position="1"/>
        <end position="20"/>
    </location>
</feature>
<evidence type="ECO:0000313" key="4">
    <source>
        <dbReference type="WBParaSite" id="SPAL_0000423400.1"/>
    </source>
</evidence>
<protein>
    <submittedName>
        <fullName evidence="4">Mucin-2-like</fullName>
    </submittedName>
</protein>
<feature type="region of interest" description="Disordered" evidence="1">
    <location>
        <begin position="663"/>
        <end position="688"/>
    </location>
</feature>
<keyword evidence="3" id="KW-1185">Reference proteome</keyword>
<feature type="region of interest" description="Disordered" evidence="1">
    <location>
        <begin position="454"/>
        <end position="473"/>
    </location>
</feature>
<feature type="compositionally biased region" description="Polar residues" evidence="1">
    <location>
        <begin position="66"/>
        <end position="75"/>
    </location>
</feature>
<name>A0A0N5BE07_STREA</name>
<feature type="compositionally biased region" description="Basic residues" evidence="1">
    <location>
        <begin position="256"/>
        <end position="267"/>
    </location>
</feature>
<feature type="chain" id="PRO_5005894230" evidence="2">
    <location>
        <begin position="21"/>
        <end position="749"/>
    </location>
</feature>
<feature type="compositionally biased region" description="Basic and acidic residues" evidence="1">
    <location>
        <begin position="670"/>
        <end position="682"/>
    </location>
</feature>
<feature type="region of interest" description="Disordered" evidence="1">
    <location>
        <begin position="553"/>
        <end position="576"/>
    </location>
</feature>